<keyword evidence="3" id="KW-1185">Reference proteome</keyword>
<evidence type="ECO:0000313" key="2">
    <source>
        <dbReference type="EMBL" id="ETO10078.1"/>
    </source>
</evidence>
<proteinExistence type="predicted"/>
<dbReference type="AlphaFoldDB" id="X6M7W9"/>
<dbReference type="EMBL" id="ASPP01023677">
    <property type="protein sequence ID" value="ETO10078.1"/>
    <property type="molecule type" value="Genomic_DNA"/>
</dbReference>
<protein>
    <submittedName>
        <fullName evidence="2">Uncharacterized protein</fullName>
    </submittedName>
</protein>
<keyword evidence="1" id="KW-1133">Transmembrane helix</keyword>
<feature type="transmembrane region" description="Helical" evidence="1">
    <location>
        <begin position="43"/>
        <end position="66"/>
    </location>
</feature>
<evidence type="ECO:0000256" key="1">
    <source>
        <dbReference type="SAM" id="Phobius"/>
    </source>
</evidence>
<comment type="caution">
    <text evidence="2">The sequence shown here is derived from an EMBL/GenBank/DDBJ whole genome shotgun (WGS) entry which is preliminary data.</text>
</comment>
<organism evidence="2 3">
    <name type="scientific">Reticulomyxa filosa</name>
    <dbReference type="NCBI Taxonomy" id="46433"/>
    <lineage>
        <taxon>Eukaryota</taxon>
        <taxon>Sar</taxon>
        <taxon>Rhizaria</taxon>
        <taxon>Retaria</taxon>
        <taxon>Foraminifera</taxon>
        <taxon>Monothalamids</taxon>
        <taxon>Reticulomyxidae</taxon>
        <taxon>Reticulomyxa</taxon>
    </lineage>
</organism>
<sequence length="239" mass="27328">MLAQEHHLGYCTKLGNSIQEVYIPRRCSKYMYTMTKSDMRRGAILHLLFSFVIAIVDTVVMIAPCMPFDTNSPQKFQYFFPIERKGRNKKKGGYLKKKNTYMHTQQQQQKKARDDPIDIDRDQHIVACGVVSLVRASVPPSQFDDDDVPTFNHSGESKEYDGYRYYRSWMWSSLLNVPFTGAALALVFTGSPGLDAVSIVVAVLNLLNVGRCFLAAWACFESGNNIHSDFEKTIHYYRL</sequence>
<accession>X6M7W9</accession>
<reference evidence="2 3" key="1">
    <citation type="journal article" date="2013" name="Curr. Biol.">
        <title>The Genome of the Foraminiferan Reticulomyxa filosa.</title>
        <authorList>
            <person name="Glockner G."/>
            <person name="Hulsmann N."/>
            <person name="Schleicher M."/>
            <person name="Noegel A.A."/>
            <person name="Eichinger L."/>
            <person name="Gallinger C."/>
            <person name="Pawlowski J."/>
            <person name="Sierra R."/>
            <person name="Euteneuer U."/>
            <person name="Pillet L."/>
            <person name="Moustafa A."/>
            <person name="Platzer M."/>
            <person name="Groth M."/>
            <person name="Szafranski K."/>
            <person name="Schliwa M."/>
        </authorList>
    </citation>
    <scope>NUCLEOTIDE SEQUENCE [LARGE SCALE GENOMIC DNA]</scope>
</reference>
<feature type="transmembrane region" description="Helical" evidence="1">
    <location>
        <begin position="196"/>
        <end position="220"/>
    </location>
</feature>
<gene>
    <name evidence="2" type="ORF">RFI_27300</name>
</gene>
<keyword evidence="1" id="KW-0812">Transmembrane</keyword>
<evidence type="ECO:0000313" key="3">
    <source>
        <dbReference type="Proteomes" id="UP000023152"/>
    </source>
</evidence>
<keyword evidence="1" id="KW-0472">Membrane</keyword>
<name>X6M7W9_RETFI</name>
<feature type="transmembrane region" description="Helical" evidence="1">
    <location>
        <begin position="168"/>
        <end position="190"/>
    </location>
</feature>
<dbReference type="Proteomes" id="UP000023152">
    <property type="component" value="Unassembled WGS sequence"/>
</dbReference>